<evidence type="ECO:0000313" key="12">
    <source>
        <dbReference type="Proteomes" id="UP000434172"/>
    </source>
</evidence>
<evidence type="ECO:0000256" key="6">
    <source>
        <dbReference type="ARBA" id="ARBA00023004"/>
    </source>
</evidence>
<dbReference type="PRINTS" id="PR00463">
    <property type="entry name" value="EP450I"/>
</dbReference>
<keyword evidence="10" id="KW-1133">Transmembrane helix</keyword>
<feature type="transmembrane region" description="Helical" evidence="10">
    <location>
        <begin position="20"/>
        <end position="43"/>
    </location>
</feature>
<accession>A0A8H3WDI6</accession>
<dbReference type="InterPro" id="IPR001128">
    <property type="entry name" value="Cyt_P450"/>
</dbReference>
<dbReference type="PANTHER" id="PTHR24305:SF230">
    <property type="entry name" value="P450, PUTATIVE (EUROFUNG)-RELATED"/>
    <property type="match status" value="1"/>
</dbReference>
<evidence type="ECO:0000313" key="11">
    <source>
        <dbReference type="EMBL" id="KAF0322697.1"/>
    </source>
</evidence>
<evidence type="ECO:0000256" key="1">
    <source>
        <dbReference type="ARBA" id="ARBA00001971"/>
    </source>
</evidence>
<dbReference type="FunFam" id="1.10.630.10:FF:000047">
    <property type="entry name" value="Cytochrome P450 monooxygenase"/>
    <property type="match status" value="1"/>
</dbReference>
<keyword evidence="10" id="KW-0472">Membrane</keyword>
<sequence>MATHLLDDRARLFSLHNIAWGLLLATCLGLVTLVSVLTYNVFFHPLRKYPGPKWWAATRLPYTRAYLSGQMHKKIFELHQEYGPIVRVAPNELAYNHPDAWKDLHGNLKNGTGDHGRDEVFMRDNRQSIIGGNREDHSRYRRALSHGFSAQSMFDQESIIKKYVDLLFQRLHENCAGGSKPLEMVAWYNWTTFDVIGDLAFGEPFGCLDNSDYHPWVKILFAGVKEGAFKFNIRRYPPIENLLMKFMPASIKNKREQHMQLTREKVRQRLATQVERPDFMDSMTRKKGPMELQFEELRANSSTLIVAGSETTATALSAITYYLTTHTSALEKLNIEVRSAFATEDDINMVSVQKLQYMQAIINESLRMYPPVPTGIMRRVTEGDGLFLGQHVPKGSLVQVWHWPVFHNPDHFTLPDSFIPERWLDDPRFFGDRKEAFQPFSVGPRNCIGRNLAYAEMRLIVARMVWNFDMRIAEDSKGWDERSQAFLLWEKGPVNCYITPRKVE</sequence>
<keyword evidence="10" id="KW-0812">Transmembrane</keyword>
<reference evidence="11 12" key="1">
    <citation type="submission" date="2019-12" db="EMBL/GenBank/DDBJ databases">
        <title>A genome sequence resource for the geographically widespread anthracnose pathogen Colletotrichum asianum.</title>
        <authorList>
            <person name="Meng Y."/>
        </authorList>
    </citation>
    <scope>NUCLEOTIDE SEQUENCE [LARGE SCALE GENOMIC DNA]</scope>
    <source>
        <strain evidence="11 12">ICMP 18580</strain>
    </source>
</reference>
<dbReference type="Pfam" id="PF00067">
    <property type="entry name" value="p450"/>
    <property type="match status" value="1"/>
</dbReference>
<dbReference type="PROSITE" id="PS00086">
    <property type="entry name" value="CYTOCHROME_P450"/>
    <property type="match status" value="1"/>
</dbReference>
<dbReference type="InterPro" id="IPR036396">
    <property type="entry name" value="Cyt_P450_sf"/>
</dbReference>
<comment type="similarity">
    <text evidence="2 9">Belongs to the cytochrome P450 family.</text>
</comment>
<dbReference type="GO" id="GO:0016705">
    <property type="term" value="F:oxidoreductase activity, acting on paired donors, with incorporation or reduction of molecular oxygen"/>
    <property type="evidence" value="ECO:0007669"/>
    <property type="project" value="InterPro"/>
</dbReference>
<dbReference type="Gene3D" id="1.10.630.10">
    <property type="entry name" value="Cytochrome P450"/>
    <property type="match status" value="1"/>
</dbReference>
<evidence type="ECO:0000256" key="7">
    <source>
        <dbReference type="ARBA" id="ARBA00023033"/>
    </source>
</evidence>
<feature type="binding site" description="axial binding residue" evidence="8">
    <location>
        <position position="447"/>
    </location>
    <ligand>
        <name>heme</name>
        <dbReference type="ChEBI" id="CHEBI:30413"/>
    </ligand>
    <ligandPart>
        <name>Fe</name>
        <dbReference type="ChEBI" id="CHEBI:18248"/>
    </ligandPart>
</feature>
<evidence type="ECO:0000256" key="10">
    <source>
        <dbReference type="SAM" id="Phobius"/>
    </source>
</evidence>
<dbReference type="SUPFAM" id="SSF48264">
    <property type="entry name" value="Cytochrome P450"/>
    <property type="match status" value="1"/>
</dbReference>
<dbReference type="InterPro" id="IPR050121">
    <property type="entry name" value="Cytochrome_P450_monoxygenase"/>
</dbReference>
<keyword evidence="12" id="KW-1185">Reference proteome</keyword>
<dbReference type="InterPro" id="IPR002401">
    <property type="entry name" value="Cyt_P450_E_grp-I"/>
</dbReference>
<protein>
    <submittedName>
        <fullName evidence="11">Trichothecene c-15 hydroxylase</fullName>
    </submittedName>
</protein>
<keyword evidence="7 9" id="KW-0503">Monooxygenase</keyword>
<evidence type="ECO:0000256" key="9">
    <source>
        <dbReference type="RuleBase" id="RU000461"/>
    </source>
</evidence>
<evidence type="ECO:0000256" key="3">
    <source>
        <dbReference type="ARBA" id="ARBA00022617"/>
    </source>
</evidence>
<dbReference type="OrthoDB" id="1470350at2759"/>
<dbReference type="AlphaFoldDB" id="A0A8H3WDI6"/>
<dbReference type="CDD" id="cd11058">
    <property type="entry name" value="CYP60B-like"/>
    <property type="match status" value="1"/>
</dbReference>
<dbReference type="Proteomes" id="UP000434172">
    <property type="component" value="Unassembled WGS sequence"/>
</dbReference>
<comment type="cofactor">
    <cofactor evidence="1 8">
        <name>heme</name>
        <dbReference type="ChEBI" id="CHEBI:30413"/>
    </cofactor>
</comment>
<dbReference type="GO" id="GO:0005506">
    <property type="term" value="F:iron ion binding"/>
    <property type="evidence" value="ECO:0007669"/>
    <property type="project" value="InterPro"/>
</dbReference>
<dbReference type="PRINTS" id="PR00385">
    <property type="entry name" value="P450"/>
</dbReference>
<dbReference type="GO" id="GO:0009403">
    <property type="term" value="P:toxin biosynthetic process"/>
    <property type="evidence" value="ECO:0007669"/>
    <property type="project" value="UniProtKB-ARBA"/>
</dbReference>
<dbReference type="PANTHER" id="PTHR24305">
    <property type="entry name" value="CYTOCHROME P450"/>
    <property type="match status" value="1"/>
</dbReference>
<comment type="caution">
    <text evidence="11">The sequence shown here is derived from an EMBL/GenBank/DDBJ whole genome shotgun (WGS) entry which is preliminary data.</text>
</comment>
<organism evidence="11 12">
    <name type="scientific">Colletotrichum asianum</name>
    <dbReference type="NCBI Taxonomy" id="702518"/>
    <lineage>
        <taxon>Eukaryota</taxon>
        <taxon>Fungi</taxon>
        <taxon>Dikarya</taxon>
        <taxon>Ascomycota</taxon>
        <taxon>Pezizomycotina</taxon>
        <taxon>Sordariomycetes</taxon>
        <taxon>Hypocreomycetidae</taxon>
        <taxon>Glomerellales</taxon>
        <taxon>Glomerellaceae</taxon>
        <taxon>Colletotrichum</taxon>
        <taxon>Colletotrichum gloeosporioides species complex</taxon>
    </lineage>
</organism>
<keyword evidence="4 8" id="KW-0479">Metal-binding</keyword>
<evidence type="ECO:0000256" key="4">
    <source>
        <dbReference type="ARBA" id="ARBA00022723"/>
    </source>
</evidence>
<proteinExistence type="inferred from homology"/>
<dbReference type="EMBL" id="WOWK01000059">
    <property type="protein sequence ID" value="KAF0322697.1"/>
    <property type="molecule type" value="Genomic_DNA"/>
</dbReference>
<dbReference type="GO" id="GO:0020037">
    <property type="term" value="F:heme binding"/>
    <property type="evidence" value="ECO:0007669"/>
    <property type="project" value="InterPro"/>
</dbReference>
<evidence type="ECO:0000256" key="5">
    <source>
        <dbReference type="ARBA" id="ARBA00023002"/>
    </source>
</evidence>
<dbReference type="InterPro" id="IPR017972">
    <property type="entry name" value="Cyt_P450_CS"/>
</dbReference>
<keyword evidence="6 8" id="KW-0408">Iron</keyword>
<keyword evidence="3 8" id="KW-0349">Heme</keyword>
<keyword evidence="5 9" id="KW-0560">Oxidoreductase</keyword>
<dbReference type="GO" id="GO:0004497">
    <property type="term" value="F:monooxygenase activity"/>
    <property type="evidence" value="ECO:0007669"/>
    <property type="project" value="UniProtKB-KW"/>
</dbReference>
<gene>
    <name evidence="11" type="ORF">GQ607_010154</name>
</gene>
<evidence type="ECO:0000256" key="8">
    <source>
        <dbReference type="PIRSR" id="PIRSR602401-1"/>
    </source>
</evidence>
<name>A0A8H3WDI6_9PEZI</name>
<evidence type="ECO:0000256" key="2">
    <source>
        <dbReference type="ARBA" id="ARBA00010617"/>
    </source>
</evidence>